<evidence type="ECO:0000313" key="4">
    <source>
        <dbReference type="EMBL" id="CAD9693183.1"/>
    </source>
</evidence>
<comment type="pathway">
    <text evidence="1">Phospholipid metabolism; phosphatidylethanolamine biosynthesis; phosphatidylethanolamine from ethanolamine: step 1/3.</text>
</comment>
<evidence type="ECO:0000256" key="1">
    <source>
        <dbReference type="ARBA" id="ARBA00037883"/>
    </source>
</evidence>
<proteinExistence type="inferred from homology"/>
<sequence length="177" mass="20335">MAQAYSASSEGKMESLEQELHYLQKEVIPKYNSVIGFCHNDLLAANIMIEPSSQQIQLIDFEYGGVNYTPFDIANHFNEYAGGTTTEENGVPDYSRFPTLSQQCDFLQAYHNTSVVEEDMLKEVEAFVMVNHLYWGLWAINQAESEGCEEFDYSTYAQNRIQQYHICKQLYLPPNTN</sequence>
<evidence type="ECO:0000256" key="2">
    <source>
        <dbReference type="ARBA" id="ARBA00038211"/>
    </source>
</evidence>
<dbReference type="AlphaFoldDB" id="A0A7S2S900"/>
<gene>
    <name evidence="4" type="ORF">EANT1437_LOCUS13109</name>
</gene>
<protein>
    <recommendedName>
        <fullName evidence="3">ethanolamine kinase</fullName>
        <ecNumber evidence="3">2.7.1.82</ecNumber>
    </recommendedName>
</protein>
<dbReference type="Gene3D" id="3.90.1200.10">
    <property type="match status" value="1"/>
</dbReference>
<reference evidence="4" key="1">
    <citation type="submission" date="2021-01" db="EMBL/GenBank/DDBJ databases">
        <authorList>
            <person name="Corre E."/>
            <person name="Pelletier E."/>
            <person name="Niang G."/>
            <person name="Scheremetjew M."/>
            <person name="Finn R."/>
            <person name="Kale V."/>
            <person name="Holt S."/>
            <person name="Cochrane G."/>
            <person name="Meng A."/>
            <person name="Brown T."/>
            <person name="Cohen L."/>
        </authorList>
    </citation>
    <scope>NUCLEOTIDE SEQUENCE</scope>
    <source>
        <strain evidence="4">CCMP1452</strain>
    </source>
</reference>
<name>A0A7S2S900_9STRA</name>
<evidence type="ECO:0000256" key="3">
    <source>
        <dbReference type="ARBA" id="ARBA00038874"/>
    </source>
</evidence>
<dbReference type="PANTHER" id="PTHR22603">
    <property type="entry name" value="CHOLINE/ETHANOALAMINE KINASE"/>
    <property type="match status" value="1"/>
</dbReference>
<dbReference type="PANTHER" id="PTHR22603:SF66">
    <property type="entry name" value="ETHANOLAMINE KINASE"/>
    <property type="match status" value="1"/>
</dbReference>
<organism evidence="4">
    <name type="scientific">Eucampia antarctica</name>
    <dbReference type="NCBI Taxonomy" id="49252"/>
    <lineage>
        <taxon>Eukaryota</taxon>
        <taxon>Sar</taxon>
        <taxon>Stramenopiles</taxon>
        <taxon>Ochrophyta</taxon>
        <taxon>Bacillariophyta</taxon>
        <taxon>Mediophyceae</taxon>
        <taxon>Biddulphiophycidae</taxon>
        <taxon>Hemiaulales</taxon>
        <taxon>Hemiaulaceae</taxon>
        <taxon>Eucampia</taxon>
    </lineage>
</organism>
<dbReference type="EMBL" id="HBHI01025579">
    <property type="protein sequence ID" value="CAD9693183.1"/>
    <property type="molecule type" value="Transcribed_RNA"/>
</dbReference>
<dbReference type="EC" id="2.7.1.82" evidence="3"/>
<dbReference type="GO" id="GO:0006646">
    <property type="term" value="P:phosphatidylethanolamine biosynthetic process"/>
    <property type="evidence" value="ECO:0007669"/>
    <property type="project" value="TreeGrafter"/>
</dbReference>
<dbReference type="GO" id="GO:0005737">
    <property type="term" value="C:cytoplasm"/>
    <property type="evidence" value="ECO:0007669"/>
    <property type="project" value="TreeGrafter"/>
</dbReference>
<comment type="similarity">
    <text evidence="2">Belongs to the choline/ethanolamine kinase family.</text>
</comment>
<dbReference type="InterPro" id="IPR011009">
    <property type="entry name" value="Kinase-like_dom_sf"/>
</dbReference>
<dbReference type="SUPFAM" id="SSF56112">
    <property type="entry name" value="Protein kinase-like (PK-like)"/>
    <property type="match status" value="1"/>
</dbReference>
<accession>A0A7S2S900</accession>
<dbReference type="Pfam" id="PF01633">
    <property type="entry name" value="Choline_kinase"/>
    <property type="match status" value="1"/>
</dbReference>
<dbReference type="GO" id="GO:0004305">
    <property type="term" value="F:ethanolamine kinase activity"/>
    <property type="evidence" value="ECO:0007669"/>
    <property type="project" value="UniProtKB-EC"/>
</dbReference>